<dbReference type="EMBL" id="CP000825">
    <property type="protein sequence ID" value="ABV50881.1"/>
    <property type="molecule type" value="Genomic_DNA"/>
</dbReference>
<evidence type="ECO:0000313" key="3">
    <source>
        <dbReference type="Proteomes" id="UP000002014"/>
    </source>
</evidence>
<feature type="signal peptide" evidence="1">
    <location>
        <begin position="1"/>
        <end position="23"/>
    </location>
</feature>
<evidence type="ECO:0000256" key="1">
    <source>
        <dbReference type="SAM" id="SignalP"/>
    </source>
</evidence>
<sequence length="308" mass="31823">MKNLFLSSALSISSLVIAPSIFAGPGESASGNLKNTPNDCNTTSGSCPITPTKFSTKIYRVALCTSNPMADNQSLDWEANGCVDVFNNTDGQETGDIFSETGATLNAADITVPSAGTYAYTAALFDKDFKVGSHHMVYDLSNPPEPVNDKRYVSTSSGGVAEGTASDVQMMSGSFNTFMPQIACSGGWGSTAPQIARSATTTGYGDFLNSGETFYGRILTSSYAIPTSGSGNISSNPPSAICDGAAYLLSIVDKDTVIGANTTGIHLKILAPKGLIRVNQGSGNGVATEFTAHGDSMAVKVIPISASE</sequence>
<protein>
    <submittedName>
        <fullName evidence="2">Uncharacterized protein</fullName>
    </submittedName>
</protein>
<evidence type="ECO:0000313" key="2">
    <source>
        <dbReference type="EMBL" id="ABV50881.1"/>
    </source>
</evidence>
<organism evidence="2 3">
    <name type="scientific">Prochlorococcus marinus (strain MIT 9215)</name>
    <dbReference type="NCBI Taxonomy" id="93060"/>
    <lineage>
        <taxon>Bacteria</taxon>
        <taxon>Bacillati</taxon>
        <taxon>Cyanobacteriota</taxon>
        <taxon>Cyanophyceae</taxon>
        <taxon>Synechococcales</taxon>
        <taxon>Prochlorococcaceae</taxon>
        <taxon>Prochlorococcus</taxon>
    </lineage>
</organism>
<feature type="chain" id="PRO_5002720231" evidence="1">
    <location>
        <begin position="24"/>
        <end position="308"/>
    </location>
</feature>
<keyword evidence="1" id="KW-0732">Signal</keyword>
<gene>
    <name evidence="2" type="ordered locus">P9215_12661</name>
</gene>
<dbReference type="RefSeq" id="WP_012007950.1">
    <property type="nucleotide sequence ID" value="NC_009840.1"/>
</dbReference>
<name>A8G5K0_PROM2</name>
<dbReference type="Proteomes" id="UP000002014">
    <property type="component" value="Chromosome"/>
</dbReference>
<dbReference type="AlphaFoldDB" id="A8G5K0"/>
<accession>A8G5K0</accession>
<dbReference type="HOGENOM" id="CLU_902719_0_0_3"/>
<reference evidence="2 3" key="1">
    <citation type="journal article" date="2007" name="PLoS Genet.">
        <title>Patterns and implications of gene gain and loss in the evolution of Prochlorococcus.</title>
        <authorList>
            <person name="Kettler G.C."/>
            <person name="Martiny A.C."/>
            <person name="Huang K."/>
            <person name="Zucker J."/>
            <person name="Coleman M.L."/>
            <person name="Rodrigue S."/>
            <person name="Chen F."/>
            <person name="Lapidus A."/>
            <person name="Ferriera S."/>
            <person name="Johnson J."/>
            <person name="Steglich C."/>
            <person name="Church G.M."/>
            <person name="Richardson P."/>
            <person name="Chisholm S.W."/>
        </authorList>
    </citation>
    <scope>NUCLEOTIDE SEQUENCE [LARGE SCALE GENOMIC DNA]</scope>
    <source>
        <strain evidence="2 3">MIT 9215</strain>
    </source>
</reference>
<proteinExistence type="predicted"/>
<dbReference type="KEGG" id="pmh:P9215_12661"/>